<sequence length="42" mass="4837">MAVKYCMLTFVLFGSNSKTCCLYMAGNLHHFRNKCTGFNRLD</sequence>
<evidence type="ECO:0000313" key="1">
    <source>
        <dbReference type="EMBL" id="JAI04527.1"/>
    </source>
</evidence>
<reference evidence="1" key="1">
    <citation type="submission" date="2014-11" db="EMBL/GenBank/DDBJ databases">
        <authorList>
            <person name="Amaro Gonzalez C."/>
        </authorList>
    </citation>
    <scope>NUCLEOTIDE SEQUENCE</scope>
</reference>
<dbReference type="AlphaFoldDB" id="A0A0E9XQ12"/>
<proteinExistence type="predicted"/>
<reference evidence="1" key="2">
    <citation type="journal article" date="2015" name="Fish Shellfish Immunol.">
        <title>Early steps in the European eel (Anguilla anguilla)-Vibrio vulnificus interaction in the gills: Role of the RtxA13 toxin.</title>
        <authorList>
            <person name="Callol A."/>
            <person name="Pajuelo D."/>
            <person name="Ebbesson L."/>
            <person name="Teles M."/>
            <person name="MacKenzie S."/>
            <person name="Amaro C."/>
        </authorList>
    </citation>
    <scope>NUCLEOTIDE SEQUENCE</scope>
</reference>
<dbReference type="EMBL" id="GBXM01004052">
    <property type="protein sequence ID" value="JAI04526.1"/>
    <property type="molecule type" value="Transcribed_RNA"/>
</dbReference>
<name>A0A0E9XQ12_ANGAN</name>
<accession>A0A0E9XQ12</accession>
<protein>
    <submittedName>
        <fullName evidence="1">Uncharacterized protein</fullName>
    </submittedName>
</protein>
<organism evidence="1">
    <name type="scientific">Anguilla anguilla</name>
    <name type="common">European freshwater eel</name>
    <name type="synonym">Muraena anguilla</name>
    <dbReference type="NCBI Taxonomy" id="7936"/>
    <lineage>
        <taxon>Eukaryota</taxon>
        <taxon>Metazoa</taxon>
        <taxon>Chordata</taxon>
        <taxon>Craniata</taxon>
        <taxon>Vertebrata</taxon>
        <taxon>Euteleostomi</taxon>
        <taxon>Actinopterygii</taxon>
        <taxon>Neopterygii</taxon>
        <taxon>Teleostei</taxon>
        <taxon>Anguilliformes</taxon>
        <taxon>Anguillidae</taxon>
        <taxon>Anguilla</taxon>
    </lineage>
</organism>
<dbReference type="EMBL" id="GBXM01004051">
    <property type="protein sequence ID" value="JAI04527.1"/>
    <property type="molecule type" value="Transcribed_RNA"/>
</dbReference>